<feature type="domain" description="Transketolase-like pyrimidine-binding" evidence="18">
    <location>
        <begin position="743"/>
        <end position="960"/>
    </location>
</feature>
<protein>
    <recommendedName>
        <fullName evidence="15">2-oxoglutarate dehydrogenase, mitochondrial</fullName>
        <ecNumber evidence="5">1.2.4.2</ecNumber>
    </recommendedName>
    <alternativeName>
        <fullName evidence="16">2-oxoglutarate dehydrogenase complex component E1</fullName>
    </alternativeName>
    <alternativeName>
        <fullName evidence="13">Alpha-ketoglutarate dehydrogenase</fullName>
    </alternativeName>
</protein>
<dbReference type="Gene3D" id="3.40.50.12470">
    <property type="match status" value="1"/>
</dbReference>
<comment type="function">
    <text evidence="14">The 2-oxoglutarate dehydrogenase complex catalyzes the overall conversion of 2-oxoglutarate to succinyl-CoA and CO(2). It contains multiple copies of three enzymatic components: 2-oxoglutarate dehydrogenase (E1), dihydrolipoamide succinyltransferase (E2) and lipoamide dehydrogenase (E3).</text>
</comment>
<dbReference type="InterPro" id="IPR029061">
    <property type="entry name" value="THDP-binding"/>
</dbReference>
<gene>
    <name evidence="19" type="ORF">P5673_019913</name>
</gene>
<dbReference type="FunFam" id="3.40.50.970:FF:000135">
    <property type="entry name" value="Uncharacterized protein"/>
    <property type="match status" value="1"/>
</dbReference>
<comment type="cofactor">
    <cofactor evidence="1">
        <name>Mg(2+)</name>
        <dbReference type="ChEBI" id="CHEBI:18420"/>
    </cofactor>
</comment>
<dbReference type="CDD" id="cd02016">
    <property type="entry name" value="TPP_E1_OGDC_like"/>
    <property type="match status" value="1"/>
</dbReference>
<comment type="cofactor">
    <cofactor evidence="2">
        <name>thiamine diphosphate</name>
        <dbReference type="ChEBI" id="CHEBI:58937"/>
    </cofactor>
</comment>
<accession>A0AAD9V1N3</accession>
<sequence>MYAARSWTRYLKGNLLGCGGKVSFMRWNQTAALVAQEPFLSGSNSNYVEEMYLSWKEDPKSVHRSWDAYFRQVQNGMPPGQAYQPPPILGQQAGMVATRQTVPSATDQSTINSLVSDHLAVYSLIRCYQIRGHHIAQLDPLGILQADLSDTKPEDLFLEYWGLGESDLDKVFQLPDTTFIGGNSQVLTLREIIERLETAYCGHIGLDYMFIPERSKCDWIRKRFETPGIITLDTEEKKTVLKRLIRSTGFEAFLAKKWSSEKRFGIEGCEVLIPGMKMIIDKSSELGVESIIMGMPHRGRLNVLANVCRKSLEQLFTQFDSSLEASDESNVKCTDSNVKFADSEVRMASRFASSTQQEIEKLLEDKDSENTKRSTKVAKELFYEYLIKEKNIQEPHDKKELAQGSGDVKYHLGMSHERLNRATNKLIRLAVVANPSHLEAVDPVVEGKTRSEQFYRGDTQGKKVMSVLIHGDAAFSGQGVVYETFHLSALPQYTTHGTIHIVVNNQNSELNVSIPSQTLFRFAKTPLTDASEGRLENIGFTTDPRVARSSPYCTDVAKVVDAPIFHVNADNPEAVMHVCKVAAEWRAEFGKDVVIDLVCYRRHGHNEGDNPMFTQPIMYKNIAKKNSVMELYAKKLQDEGVVSEEWVQEEKSSYDKICEEALREAKSEKRVLLNRDWLDSPWKGFFKKGHSPTQPIRPTGVTLDTIKHIGNVMSASPGGDFKIHGGLRRVLKARHDLLEKGYIDWAMGEALAFGSLLMEGVHVRLSGQDVERGTFSHRHHVLHHQDKDKVTYSPLNDLSPDQAIYTVCNSSLSEFAVLGFELGFSMTNPFALVCWEAQFGDFNNNAQCIIDQFISSGQDKWVRQSGLVMMLPHGYEGMLRFKGPEHSSARPERFLQMSNDNPDVFPTIDELFEVNQLYSANWQVVNCSTPANIFHLFRRQIALNFRKPLILLTPKSLLRLEAARSHVDEMTEGTSFQRVIPDSGPASKNPEKVRKLLFCTGKVYYELVKAVIVLKQLSGVHQMEPPSPIQVLGVNPFPSRWKENEGSLTEEERNKRGLEEDIAVTRVEQISPFPFDLVRAEHQKYDNAQVVWAQEEPMNMGYWTYVSPRLLSAVGHKPKISYAGRPPAASTATGNKQNHISEQEDLINKALE</sequence>
<evidence type="ECO:0000256" key="13">
    <source>
        <dbReference type="ARBA" id="ARBA00030680"/>
    </source>
</evidence>
<keyword evidence="6" id="KW-0479">Metal-binding</keyword>
<dbReference type="Pfam" id="PF00676">
    <property type="entry name" value="E1_dh"/>
    <property type="match status" value="3"/>
</dbReference>
<dbReference type="InterPro" id="IPR011603">
    <property type="entry name" value="2oxoglutarate_DH_E1"/>
</dbReference>
<evidence type="ECO:0000259" key="18">
    <source>
        <dbReference type="SMART" id="SM00861"/>
    </source>
</evidence>
<evidence type="ECO:0000256" key="9">
    <source>
        <dbReference type="ARBA" id="ARBA00023002"/>
    </source>
</evidence>
<dbReference type="GO" id="GO:0030976">
    <property type="term" value="F:thiamine pyrophosphate binding"/>
    <property type="evidence" value="ECO:0007669"/>
    <property type="project" value="InterPro"/>
</dbReference>
<dbReference type="Proteomes" id="UP001249851">
    <property type="component" value="Unassembled WGS sequence"/>
</dbReference>
<feature type="compositionally biased region" description="Polar residues" evidence="17">
    <location>
        <begin position="1130"/>
        <end position="1140"/>
    </location>
</feature>
<dbReference type="InterPro" id="IPR032106">
    <property type="entry name" value="2-oxogl_dehyd_N"/>
</dbReference>
<keyword evidence="11" id="KW-0496">Mitochondrion</keyword>
<keyword evidence="20" id="KW-1185">Reference proteome</keyword>
<evidence type="ECO:0000256" key="5">
    <source>
        <dbReference type="ARBA" id="ARBA00012280"/>
    </source>
</evidence>
<evidence type="ECO:0000256" key="6">
    <source>
        <dbReference type="ARBA" id="ARBA00022723"/>
    </source>
</evidence>
<dbReference type="GO" id="GO:0006096">
    <property type="term" value="P:glycolytic process"/>
    <property type="evidence" value="ECO:0007669"/>
    <property type="project" value="UniProtKB-KW"/>
</dbReference>
<proteinExistence type="inferred from homology"/>
<dbReference type="InterPro" id="IPR031717">
    <property type="entry name" value="ODO-1/KGD_C"/>
</dbReference>
<evidence type="ECO:0000256" key="2">
    <source>
        <dbReference type="ARBA" id="ARBA00001964"/>
    </source>
</evidence>
<evidence type="ECO:0000256" key="14">
    <source>
        <dbReference type="ARBA" id="ARBA00037426"/>
    </source>
</evidence>
<dbReference type="Pfam" id="PF02779">
    <property type="entry name" value="Transket_pyr"/>
    <property type="match status" value="1"/>
</dbReference>
<dbReference type="Gene3D" id="3.40.50.11610">
    <property type="entry name" value="Multifunctional 2-oxoglutarate metabolism enzyme, C-terminal domain"/>
    <property type="match status" value="1"/>
</dbReference>
<dbReference type="EC" id="1.2.4.2" evidence="5"/>
<keyword evidence="7" id="KW-0460">Magnesium</keyword>
<reference evidence="19" key="2">
    <citation type="journal article" date="2023" name="Science">
        <title>Genomic signatures of disease resistance in endangered staghorn corals.</title>
        <authorList>
            <person name="Vollmer S.V."/>
            <person name="Selwyn J.D."/>
            <person name="Despard B.A."/>
            <person name="Roesel C.L."/>
        </authorList>
    </citation>
    <scope>NUCLEOTIDE SEQUENCE</scope>
    <source>
        <strain evidence="19">K2</strain>
    </source>
</reference>
<evidence type="ECO:0000256" key="11">
    <source>
        <dbReference type="ARBA" id="ARBA00023128"/>
    </source>
</evidence>
<dbReference type="GO" id="GO:0004591">
    <property type="term" value="F:oxoglutarate dehydrogenase (succinyl-transferring) activity"/>
    <property type="evidence" value="ECO:0007669"/>
    <property type="project" value="UniProtKB-EC"/>
</dbReference>
<dbReference type="Pfam" id="PF16078">
    <property type="entry name" value="2-oxogl_dehyd_N"/>
    <property type="match status" value="1"/>
</dbReference>
<evidence type="ECO:0000256" key="16">
    <source>
        <dbReference type="ARBA" id="ARBA00042984"/>
    </source>
</evidence>
<evidence type="ECO:0000256" key="15">
    <source>
        <dbReference type="ARBA" id="ARBA00040267"/>
    </source>
</evidence>
<comment type="caution">
    <text evidence="19">The sequence shown here is derived from an EMBL/GenBank/DDBJ whole genome shotgun (WGS) entry which is preliminary data.</text>
</comment>
<comment type="subcellular location">
    <subcellularLocation>
        <location evidence="3">Mitochondrion</location>
    </subcellularLocation>
</comment>
<keyword evidence="10" id="KW-0786">Thiamine pyrophosphate</keyword>
<feature type="region of interest" description="Disordered" evidence="17">
    <location>
        <begin position="1122"/>
        <end position="1152"/>
    </location>
</feature>
<dbReference type="AlphaFoldDB" id="A0AAD9V1N3"/>
<keyword evidence="12" id="KW-0324">Glycolysis</keyword>
<evidence type="ECO:0000256" key="7">
    <source>
        <dbReference type="ARBA" id="ARBA00022842"/>
    </source>
</evidence>
<dbReference type="GO" id="GO:0046872">
    <property type="term" value="F:metal ion binding"/>
    <property type="evidence" value="ECO:0007669"/>
    <property type="project" value="UniProtKB-KW"/>
</dbReference>
<name>A0AAD9V1N3_ACRCE</name>
<dbReference type="GO" id="GO:0005739">
    <property type="term" value="C:mitochondrion"/>
    <property type="evidence" value="ECO:0007669"/>
    <property type="project" value="UniProtKB-SubCell"/>
</dbReference>
<keyword evidence="8" id="KW-0809">Transit peptide</keyword>
<reference evidence="19" key="1">
    <citation type="journal article" date="2023" name="G3 (Bethesda)">
        <title>Whole genome assembly and annotation of the endangered Caribbean coral Acropora cervicornis.</title>
        <authorList>
            <person name="Selwyn J.D."/>
            <person name="Vollmer S.V."/>
        </authorList>
    </citation>
    <scope>NUCLEOTIDE SEQUENCE</scope>
    <source>
        <strain evidence="19">K2</strain>
    </source>
</reference>
<dbReference type="FunFam" id="3.40.50.12470:FF:000007">
    <property type="entry name" value="2-oxoglutarate dehydrogenase e1 mitochondrial"/>
    <property type="match status" value="1"/>
</dbReference>
<dbReference type="EMBL" id="JARQWQ010000047">
    <property type="protein sequence ID" value="KAK2557926.1"/>
    <property type="molecule type" value="Genomic_DNA"/>
</dbReference>
<dbReference type="InterPro" id="IPR001017">
    <property type="entry name" value="DH_E1"/>
</dbReference>
<evidence type="ECO:0000313" key="20">
    <source>
        <dbReference type="Proteomes" id="UP001249851"/>
    </source>
</evidence>
<dbReference type="Gene3D" id="3.40.50.970">
    <property type="match status" value="2"/>
</dbReference>
<comment type="similarity">
    <text evidence="4">Belongs to the alpha-ketoglutarate dehydrogenase family.</text>
</comment>
<dbReference type="PIRSF" id="PIRSF000157">
    <property type="entry name" value="Oxoglu_dh_E1"/>
    <property type="match status" value="1"/>
</dbReference>
<dbReference type="GO" id="GO:0045252">
    <property type="term" value="C:oxoglutarate dehydrogenase complex"/>
    <property type="evidence" value="ECO:0007669"/>
    <property type="project" value="TreeGrafter"/>
</dbReference>
<dbReference type="FunFam" id="1.10.287.1150:FF:000001">
    <property type="entry name" value="2-oxoglutarate dehydrogenase, mitochondrial isoform X1"/>
    <property type="match status" value="1"/>
</dbReference>
<dbReference type="InterPro" id="IPR042179">
    <property type="entry name" value="KGD_C_sf"/>
</dbReference>
<evidence type="ECO:0000256" key="3">
    <source>
        <dbReference type="ARBA" id="ARBA00004173"/>
    </source>
</evidence>
<dbReference type="PANTHER" id="PTHR23152">
    <property type="entry name" value="2-OXOGLUTARATE DEHYDROGENASE"/>
    <property type="match status" value="1"/>
</dbReference>
<dbReference type="PANTHER" id="PTHR23152:SF4">
    <property type="entry name" value="2-OXOADIPATE DEHYDROGENASE COMPLEX COMPONENT E1"/>
    <property type="match status" value="1"/>
</dbReference>
<evidence type="ECO:0000256" key="17">
    <source>
        <dbReference type="SAM" id="MobiDB-lite"/>
    </source>
</evidence>
<organism evidence="19 20">
    <name type="scientific">Acropora cervicornis</name>
    <name type="common">Staghorn coral</name>
    <dbReference type="NCBI Taxonomy" id="6130"/>
    <lineage>
        <taxon>Eukaryota</taxon>
        <taxon>Metazoa</taxon>
        <taxon>Cnidaria</taxon>
        <taxon>Anthozoa</taxon>
        <taxon>Hexacorallia</taxon>
        <taxon>Scleractinia</taxon>
        <taxon>Astrocoeniina</taxon>
        <taxon>Acroporidae</taxon>
        <taxon>Acropora</taxon>
    </lineage>
</organism>
<evidence type="ECO:0000313" key="19">
    <source>
        <dbReference type="EMBL" id="KAK2557926.1"/>
    </source>
</evidence>
<evidence type="ECO:0000256" key="10">
    <source>
        <dbReference type="ARBA" id="ARBA00023052"/>
    </source>
</evidence>
<dbReference type="GO" id="GO:0006099">
    <property type="term" value="P:tricarboxylic acid cycle"/>
    <property type="evidence" value="ECO:0007669"/>
    <property type="project" value="TreeGrafter"/>
</dbReference>
<dbReference type="Pfam" id="PF16870">
    <property type="entry name" value="OxoGdeHyase_C"/>
    <property type="match status" value="2"/>
</dbReference>
<dbReference type="Gene3D" id="1.10.287.1150">
    <property type="entry name" value="TPP helical domain"/>
    <property type="match status" value="1"/>
</dbReference>
<evidence type="ECO:0000256" key="12">
    <source>
        <dbReference type="ARBA" id="ARBA00023152"/>
    </source>
</evidence>
<evidence type="ECO:0000256" key="1">
    <source>
        <dbReference type="ARBA" id="ARBA00001946"/>
    </source>
</evidence>
<dbReference type="InterPro" id="IPR005475">
    <property type="entry name" value="Transketolase-like_Pyr-bd"/>
</dbReference>
<evidence type="ECO:0000256" key="8">
    <source>
        <dbReference type="ARBA" id="ARBA00022946"/>
    </source>
</evidence>
<evidence type="ECO:0000256" key="4">
    <source>
        <dbReference type="ARBA" id="ARBA00006936"/>
    </source>
</evidence>
<dbReference type="SMART" id="SM00861">
    <property type="entry name" value="Transket_pyr"/>
    <property type="match status" value="1"/>
</dbReference>
<dbReference type="SUPFAM" id="SSF52518">
    <property type="entry name" value="Thiamin diphosphate-binding fold (THDP-binding)"/>
    <property type="match status" value="3"/>
</dbReference>
<keyword evidence="9" id="KW-0560">Oxidoreductase</keyword>